<evidence type="ECO:0000313" key="2">
    <source>
        <dbReference type="EMBL" id="PNT00619.1"/>
    </source>
</evidence>
<protein>
    <submittedName>
        <fullName evidence="2">Uncharacterized protein</fullName>
    </submittedName>
</protein>
<sequence>MLLRTAGGDRSHPRTVGPHMQTHLSRHPRIQKLVHISKILCPSQGFDAVLYLKIITIMAHHRNHVRTFSIGEANTYQKIKN</sequence>
<evidence type="ECO:0000313" key="3">
    <source>
        <dbReference type="Proteomes" id="UP000006729"/>
    </source>
</evidence>
<dbReference type="Proteomes" id="UP000006729">
    <property type="component" value="Chromosome 15"/>
</dbReference>
<organism evidence="2 3">
    <name type="scientific">Populus trichocarpa</name>
    <name type="common">Western balsam poplar</name>
    <name type="synonym">Populus balsamifera subsp. trichocarpa</name>
    <dbReference type="NCBI Taxonomy" id="3694"/>
    <lineage>
        <taxon>Eukaryota</taxon>
        <taxon>Viridiplantae</taxon>
        <taxon>Streptophyta</taxon>
        <taxon>Embryophyta</taxon>
        <taxon>Tracheophyta</taxon>
        <taxon>Spermatophyta</taxon>
        <taxon>Magnoliopsida</taxon>
        <taxon>eudicotyledons</taxon>
        <taxon>Gunneridae</taxon>
        <taxon>Pentapetalae</taxon>
        <taxon>rosids</taxon>
        <taxon>fabids</taxon>
        <taxon>Malpighiales</taxon>
        <taxon>Salicaceae</taxon>
        <taxon>Saliceae</taxon>
        <taxon>Populus</taxon>
    </lineage>
</organism>
<dbReference type="AlphaFoldDB" id="A0A2K1XIK5"/>
<name>A0A2K1XIK5_POPTR</name>
<reference evidence="2 3" key="1">
    <citation type="journal article" date="2006" name="Science">
        <title>The genome of black cottonwood, Populus trichocarpa (Torr. &amp; Gray).</title>
        <authorList>
            <person name="Tuskan G.A."/>
            <person name="Difazio S."/>
            <person name="Jansson S."/>
            <person name="Bohlmann J."/>
            <person name="Grigoriev I."/>
            <person name="Hellsten U."/>
            <person name="Putnam N."/>
            <person name="Ralph S."/>
            <person name="Rombauts S."/>
            <person name="Salamov A."/>
            <person name="Schein J."/>
            <person name="Sterck L."/>
            <person name="Aerts A."/>
            <person name="Bhalerao R.R."/>
            <person name="Bhalerao R.P."/>
            <person name="Blaudez D."/>
            <person name="Boerjan W."/>
            <person name="Brun A."/>
            <person name="Brunner A."/>
            <person name="Busov V."/>
            <person name="Campbell M."/>
            <person name="Carlson J."/>
            <person name="Chalot M."/>
            <person name="Chapman J."/>
            <person name="Chen G.L."/>
            <person name="Cooper D."/>
            <person name="Coutinho P.M."/>
            <person name="Couturier J."/>
            <person name="Covert S."/>
            <person name="Cronk Q."/>
            <person name="Cunningham R."/>
            <person name="Davis J."/>
            <person name="Degroeve S."/>
            <person name="Dejardin A."/>
            <person name="Depamphilis C."/>
            <person name="Detter J."/>
            <person name="Dirks B."/>
            <person name="Dubchak I."/>
            <person name="Duplessis S."/>
            <person name="Ehlting J."/>
            <person name="Ellis B."/>
            <person name="Gendler K."/>
            <person name="Goodstein D."/>
            <person name="Gribskov M."/>
            <person name="Grimwood J."/>
            <person name="Groover A."/>
            <person name="Gunter L."/>
            <person name="Hamberger B."/>
            <person name="Heinze B."/>
            <person name="Helariutta Y."/>
            <person name="Henrissat B."/>
            <person name="Holligan D."/>
            <person name="Holt R."/>
            <person name="Huang W."/>
            <person name="Islam-Faridi N."/>
            <person name="Jones S."/>
            <person name="Jones-Rhoades M."/>
            <person name="Jorgensen R."/>
            <person name="Joshi C."/>
            <person name="Kangasjarvi J."/>
            <person name="Karlsson J."/>
            <person name="Kelleher C."/>
            <person name="Kirkpatrick R."/>
            <person name="Kirst M."/>
            <person name="Kohler A."/>
            <person name="Kalluri U."/>
            <person name="Larimer F."/>
            <person name="Leebens-Mack J."/>
            <person name="Leple J.C."/>
            <person name="Locascio P."/>
            <person name="Lou Y."/>
            <person name="Lucas S."/>
            <person name="Martin F."/>
            <person name="Montanini B."/>
            <person name="Napoli C."/>
            <person name="Nelson D.R."/>
            <person name="Nelson C."/>
            <person name="Nieminen K."/>
            <person name="Nilsson O."/>
            <person name="Pereda V."/>
            <person name="Peter G."/>
            <person name="Philippe R."/>
            <person name="Pilate G."/>
            <person name="Poliakov A."/>
            <person name="Razumovskaya J."/>
            <person name="Richardson P."/>
            <person name="Rinaldi C."/>
            <person name="Ritland K."/>
            <person name="Rouze P."/>
            <person name="Ryaboy D."/>
            <person name="Schmutz J."/>
            <person name="Schrader J."/>
            <person name="Segerman B."/>
            <person name="Shin H."/>
            <person name="Siddiqui A."/>
            <person name="Sterky F."/>
            <person name="Terry A."/>
            <person name="Tsai C.J."/>
            <person name="Uberbacher E."/>
            <person name="Unneberg P."/>
            <person name="Vahala J."/>
            <person name="Wall K."/>
            <person name="Wessler S."/>
            <person name="Yang G."/>
            <person name="Yin T."/>
            <person name="Douglas C."/>
            <person name="Marra M."/>
            <person name="Sandberg G."/>
            <person name="Van de Peer Y."/>
            <person name="Rokhsar D."/>
        </authorList>
    </citation>
    <scope>NUCLEOTIDE SEQUENCE [LARGE SCALE GENOMIC DNA]</scope>
    <source>
        <strain evidence="3">cv. Nisqually</strain>
    </source>
</reference>
<feature type="region of interest" description="Disordered" evidence="1">
    <location>
        <begin position="1"/>
        <end position="23"/>
    </location>
</feature>
<evidence type="ECO:0000256" key="1">
    <source>
        <dbReference type="SAM" id="MobiDB-lite"/>
    </source>
</evidence>
<gene>
    <name evidence="2" type="ORF">POPTR_015G057900</name>
</gene>
<dbReference type="InParanoid" id="A0A2K1XIK5"/>
<proteinExistence type="predicted"/>
<keyword evidence="3" id="KW-1185">Reference proteome</keyword>
<accession>A0A2K1XIK5</accession>
<dbReference type="EMBL" id="CM009304">
    <property type="protein sequence ID" value="PNT00619.1"/>
    <property type="molecule type" value="Genomic_DNA"/>
</dbReference>